<dbReference type="Pfam" id="PF00550">
    <property type="entry name" value="PP-binding"/>
    <property type="match status" value="1"/>
</dbReference>
<feature type="domain" description="Carrier" evidence="1">
    <location>
        <begin position="1"/>
        <end position="78"/>
    </location>
</feature>
<dbReference type="HOGENOM" id="CLU_2552109_0_0_9"/>
<dbReference type="SUPFAM" id="SSF47336">
    <property type="entry name" value="ACP-like"/>
    <property type="match status" value="1"/>
</dbReference>
<dbReference type="STRING" id="642492.Clole_3879"/>
<evidence type="ECO:0000313" key="2">
    <source>
        <dbReference type="EMBL" id="ADZ85559.1"/>
    </source>
</evidence>
<dbReference type="InterPro" id="IPR036736">
    <property type="entry name" value="ACP-like_sf"/>
</dbReference>
<sequence>MEVRDRLREIVASVTETQQRNILDESLLKYDLIITSISFIKLITLIEDEFEIQVEDDDLDIEDDMSFNSLCLKIEEIIRRNQ</sequence>
<organism evidence="2 3">
    <name type="scientific">Cellulosilyticum lentocellum (strain ATCC 49066 / DSM 5427 / NCIMB 11756 / RHM5)</name>
    <name type="common">Clostridium lentocellum</name>
    <dbReference type="NCBI Taxonomy" id="642492"/>
    <lineage>
        <taxon>Bacteria</taxon>
        <taxon>Bacillati</taxon>
        <taxon>Bacillota</taxon>
        <taxon>Clostridia</taxon>
        <taxon>Lachnospirales</taxon>
        <taxon>Cellulosilyticaceae</taxon>
        <taxon>Cellulosilyticum</taxon>
    </lineage>
</organism>
<dbReference type="Gene3D" id="1.10.1200.10">
    <property type="entry name" value="ACP-like"/>
    <property type="match status" value="1"/>
</dbReference>
<dbReference type="InterPro" id="IPR009081">
    <property type="entry name" value="PP-bd_ACP"/>
</dbReference>
<protein>
    <submittedName>
        <fullName evidence="2">Phosphopantetheine-binding protein</fullName>
    </submittedName>
</protein>
<evidence type="ECO:0000259" key="1">
    <source>
        <dbReference type="PROSITE" id="PS50075"/>
    </source>
</evidence>
<dbReference type="Proteomes" id="UP000008467">
    <property type="component" value="Chromosome"/>
</dbReference>
<evidence type="ECO:0000313" key="3">
    <source>
        <dbReference type="Proteomes" id="UP000008467"/>
    </source>
</evidence>
<dbReference type="EMBL" id="CP002582">
    <property type="protein sequence ID" value="ADZ85559.1"/>
    <property type="molecule type" value="Genomic_DNA"/>
</dbReference>
<dbReference type="KEGG" id="cle:Clole_3879"/>
<dbReference type="AlphaFoldDB" id="F2JJG4"/>
<dbReference type="RefSeq" id="WP_013658833.1">
    <property type="nucleotide sequence ID" value="NC_015275.1"/>
</dbReference>
<proteinExistence type="predicted"/>
<dbReference type="PROSITE" id="PS50075">
    <property type="entry name" value="CARRIER"/>
    <property type="match status" value="1"/>
</dbReference>
<accession>F2JJG4</accession>
<reference evidence="2 3" key="1">
    <citation type="journal article" date="2011" name="J. Bacteriol.">
        <title>Complete genome sequence of the cellulose-degrading bacterium Cellulosilyticum lentocellum.</title>
        <authorList>
            <consortium name="US DOE Joint Genome Institute"/>
            <person name="Miller D.A."/>
            <person name="Suen G."/>
            <person name="Bruce D."/>
            <person name="Copeland A."/>
            <person name="Cheng J.F."/>
            <person name="Detter C."/>
            <person name="Goodwin L.A."/>
            <person name="Han C.S."/>
            <person name="Hauser L.J."/>
            <person name="Land M.L."/>
            <person name="Lapidus A."/>
            <person name="Lucas S."/>
            <person name="Meincke L."/>
            <person name="Pitluck S."/>
            <person name="Tapia R."/>
            <person name="Teshima H."/>
            <person name="Woyke T."/>
            <person name="Fox B.G."/>
            <person name="Angert E.R."/>
            <person name="Currie C.R."/>
        </authorList>
    </citation>
    <scope>NUCLEOTIDE SEQUENCE [LARGE SCALE GENOMIC DNA]</scope>
    <source>
        <strain evidence="3">ATCC 49066 / DSM 5427 / NCIMB 11756 / RHM5</strain>
    </source>
</reference>
<name>F2JJG4_CELLD</name>
<keyword evidence="3" id="KW-1185">Reference proteome</keyword>
<gene>
    <name evidence="2" type="ordered locus">Clole_3879</name>
</gene>